<accession>A0A3S3QKT0</accession>
<protein>
    <submittedName>
        <fullName evidence="2">Uncharacterized protein</fullName>
    </submittedName>
</protein>
<gene>
    <name evidence="2" type="ORF">CKAN_01488500</name>
</gene>
<organism evidence="2 3">
    <name type="scientific">Cinnamomum micranthum f. kanehirae</name>
    <dbReference type="NCBI Taxonomy" id="337451"/>
    <lineage>
        <taxon>Eukaryota</taxon>
        <taxon>Viridiplantae</taxon>
        <taxon>Streptophyta</taxon>
        <taxon>Embryophyta</taxon>
        <taxon>Tracheophyta</taxon>
        <taxon>Spermatophyta</taxon>
        <taxon>Magnoliopsida</taxon>
        <taxon>Magnoliidae</taxon>
        <taxon>Laurales</taxon>
        <taxon>Lauraceae</taxon>
        <taxon>Cinnamomum</taxon>
    </lineage>
</organism>
<name>A0A3S3QKT0_9MAGN</name>
<dbReference type="Proteomes" id="UP000283530">
    <property type="component" value="Unassembled WGS sequence"/>
</dbReference>
<sequence length="136" mass="14299">MDRQAASGRLVGHVWHLGSTRGLDEIIVAVDSVERVVDVARGGSEKDDAKEWKAASMGSSSSEEEGGRKRRGDGAEVVGREEEESPGLELVGEGGDEGQRPADLRRVRGGDGGLSFGEPADSMLMSSSSSSSFFAM</sequence>
<evidence type="ECO:0000313" key="3">
    <source>
        <dbReference type="Proteomes" id="UP000283530"/>
    </source>
</evidence>
<feature type="compositionally biased region" description="Basic and acidic residues" evidence="1">
    <location>
        <begin position="97"/>
        <end position="109"/>
    </location>
</feature>
<evidence type="ECO:0000313" key="2">
    <source>
        <dbReference type="EMBL" id="RWR86004.1"/>
    </source>
</evidence>
<feature type="compositionally biased region" description="Low complexity" evidence="1">
    <location>
        <begin position="126"/>
        <end position="136"/>
    </location>
</feature>
<evidence type="ECO:0000256" key="1">
    <source>
        <dbReference type="SAM" id="MobiDB-lite"/>
    </source>
</evidence>
<reference evidence="2 3" key="1">
    <citation type="journal article" date="2019" name="Nat. Plants">
        <title>Stout camphor tree genome fills gaps in understanding of flowering plant genome evolution.</title>
        <authorList>
            <person name="Chaw S.M."/>
            <person name="Liu Y.C."/>
            <person name="Wu Y.W."/>
            <person name="Wang H.Y."/>
            <person name="Lin C.I."/>
            <person name="Wu C.S."/>
            <person name="Ke H.M."/>
            <person name="Chang L.Y."/>
            <person name="Hsu C.Y."/>
            <person name="Yang H.T."/>
            <person name="Sudianto E."/>
            <person name="Hsu M.H."/>
            <person name="Wu K.P."/>
            <person name="Wang L.N."/>
            <person name="Leebens-Mack J.H."/>
            <person name="Tsai I.J."/>
        </authorList>
    </citation>
    <scope>NUCLEOTIDE SEQUENCE [LARGE SCALE GENOMIC DNA]</scope>
    <source>
        <strain evidence="3">cv. Chaw 1501</strain>
        <tissue evidence="2">Young leaves</tissue>
    </source>
</reference>
<comment type="caution">
    <text evidence="2">The sequence shown here is derived from an EMBL/GenBank/DDBJ whole genome shotgun (WGS) entry which is preliminary data.</text>
</comment>
<dbReference type="EMBL" id="QPKB01000005">
    <property type="protein sequence ID" value="RWR86004.1"/>
    <property type="molecule type" value="Genomic_DNA"/>
</dbReference>
<dbReference type="AlphaFoldDB" id="A0A3S3QKT0"/>
<feature type="compositionally biased region" description="Basic and acidic residues" evidence="1">
    <location>
        <begin position="41"/>
        <end position="53"/>
    </location>
</feature>
<keyword evidence="3" id="KW-1185">Reference proteome</keyword>
<proteinExistence type="predicted"/>
<feature type="region of interest" description="Disordered" evidence="1">
    <location>
        <begin position="41"/>
        <end position="136"/>
    </location>
</feature>